<evidence type="ECO:0000313" key="4">
    <source>
        <dbReference type="Proteomes" id="UP000000561"/>
    </source>
</evidence>
<evidence type="ECO:0008006" key="5">
    <source>
        <dbReference type="Google" id="ProtNLM"/>
    </source>
</evidence>
<feature type="region of interest" description="Disordered" evidence="2">
    <location>
        <begin position="1"/>
        <end position="52"/>
    </location>
</feature>
<dbReference type="OrthoDB" id="361029at2759"/>
<comment type="similarity">
    <text evidence="1">Belongs to the class IV-like SAM-binding methyltransferase superfamily.</text>
</comment>
<dbReference type="Pfam" id="PF02598">
    <property type="entry name" value="Methyltrn_RNA_3"/>
    <property type="match status" value="1"/>
</dbReference>
<proteinExistence type="inferred from homology"/>
<dbReference type="GeneID" id="23564909"/>
<organism evidence="3 4">
    <name type="scientific">Mycosarcoma maydis</name>
    <name type="common">Corn smut fungus</name>
    <name type="synonym">Ustilago maydis</name>
    <dbReference type="NCBI Taxonomy" id="5270"/>
    <lineage>
        <taxon>Eukaryota</taxon>
        <taxon>Fungi</taxon>
        <taxon>Dikarya</taxon>
        <taxon>Basidiomycota</taxon>
        <taxon>Ustilaginomycotina</taxon>
        <taxon>Ustilaginomycetes</taxon>
        <taxon>Ustilaginales</taxon>
        <taxon>Ustilaginaceae</taxon>
        <taxon>Mycosarcoma</taxon>
    </lineage>
</organism>
<dbReference type="AlphaFoldDB" id="A0A0D1DSG1"/>
<dbReference type="OMA" id="YGYHVRI"/>
<dbReference type="InterPro" id="IPR003750">
    <property type="entry name" value="Put_MeTrfase-C9orf114-like"/>
</dbReference>
<evidence type="ECO:0000313" key="3">
    <source>
        <dbReference type="EMBL" id="KIS66801.1"/>
    </source>
</evidence>
<dbReference type="Proteomes" id="UP000000561">
    <property type="component" value="Chromosome 17"/>
</dbReference>
<feature type="region of interest" description="Disordered" evidence="2">
    <location>
        <begin position="177"/>
        <end position="221"/>
    </location>
</feature>
<dbReference type="KEGG" id="uma:UMAG_04860"/>
<feature type="compositionally biased region" description="Low complexity" evidence="2">
    <location>
        <begin position="72"/>
        <end position="98"/>
    </location>
</feature>
<evidence type="ECO:0000256" key="1">
    <source>
        <dbReference type="ARBA" id="ARBA00009841"/>
    </source>
</evidence>
<dbReference type="VEuPathDB" id="FungiDB:UMAG_04860"/>
<feature type="compositionally biased region" description="Basic and acidic residues" evidence="2">
    <location>
        <begin position="209"/>
        <end position="221"/>
    </location>
</feature>
<dbReference type="RefSeq" id="XP_011391705.1">
    <property type="nucleotide sequence ID" value="XM_011393403.1"/>
</dbReference>
<keyword evidence="4" id="KW-1185">Reference proteome</keyword>
<reference evidence="3 4" key="1">
    <citation type="journal article" date="2006" name="Nature">
        <title>Insights from the genome of the biotrophic fungal plant pathogen Ustilago maydis.</title>
        <authorList>
            <person name="Kamper J."/>
            <person name="Kahmann R."/>
            <person name="Bolker M."/>
            <person name="Ma L.J."/>
            <person name="Brefort T."/>
            <person name="Saville B.J."/>
            <person name="Banuett F."/>
            <person name="Kronstad J.W."/>
            <person name="Gold S.E."/>
            <person name="Muller O."/>
            <person name="Perlin M.H."/>
            <person name="Wosten H.A."/>
            <person name="de Vries R."/>
            <person name="Ruiz-Herrera J."/>
            <person name="Reynaga-Pena C.G."/>
            <person name="Snetselaar K."/>
            <person name="McCann M."/>
            <person name="Perez-Martin J."/>
            <person name="Feldbrugge M."/>
            <person name="Basse C.W."/>
            <person name="Steinberg G."/>
            <person name="Ibeas J.I."/>
            <person name="Holloman W."/>
            <person name="Guzman P."/>
            <person name="Farman M."/>
            <person name="Stajich J.E."/>
            <person name="Sentandreu R."/>
            <person name="Gonzalez-Prieto J.M."/>
            <person name="Kennell J.C."/>
            <person name="Molina L."/>
            <person name="Schirawski J."/>
            <person name="Mendoza-Mendoza A."/>
            <person name="Greilinger D."/>
            <person name="Munch K."/>
            <person name="Rossel N."/>
            <person name="Scherer M."/>
            <person name="Vranes M."/>
            <person name="Ladendorf O."/>
            <person name="Vincon V."/>
            <person name="Fuchs U."/>
            <person name="Sandrock B."/>
            <person name="Meng S."/>
            <person name="Ho E.C."/>
            <person name="Cahill M.J."/>
            <person name="Boyce K.J."/>
            <person name="Klose J."/>
            <person name="Klosterman S.J."/>
            <person name="Deelstra H.J."/>
            <person name="Ortiz-Castellanos L."/>
            <person name="Li W."/>
            <person name="Sanchez-Alonso P."/>
            <person name="Schreier P.H."/>
            <person name="Hauser-Hahn I."/>
            <person name="Vaupel M."/>
            <person name="Koopmann E."/>
            <person name="Friedrich G."/>
            <person name="Voss H."/>
            <person name="Schluter T."/>
            <person name="Margolis J."/>
            <person name="Platt D."/>
            <person name="Swimmer C."/>
            <person name="Gnirke A."/>
            <person name="Chen F."/>
            <person name="Vysotskaia V."/>
            <person name="Mannhaupt G."/>
            <person name="Guldener U."/>
            <person name="Munsterkotter M."/>
            <person name="Haase D."/>
            <person name="Oesterheld M."/>
            <person name="Mewes H.W."/>
            <person name="Mauceli E.W."/>
            <person name="DeCaprio D."/>
            <person name="Wade C.M."/>
            <person name="Butler J."/>
            <person name="Young S."/>
            <person name="Jaffe D.B."/>
            <person name="Calvo S."/>
            <person name="Nusbaum C."/>
            <person name="Galagan J."/>
            <person name="Birren B.W."/>
        </authorList>
    </citation>
    <scope>NUCLEOTIDE SEQUENCE [LARGE SCALE GENOMIC DNA]</scope>
    <source>
        <strain evidence="4">DSM 14603 / FGSC 9021 / UM521</strain>
    </source>
</reference>
<dbReference type="STRING" id="237631.A0A0D1DSG1"/>
<dbReference type="InterPro" id="IPR029028">
    <property type="entry name" value="Alpha/beta_knot_MTases"/>
</dbReference>
<dbReference type="eggNOG" id="KOG3925">
    <property type="taxonomic scope" value="Eukaryota"/>
</dbReference>
<dbReference type="Gene3D" id="3.40.1280.10">
    <property type="match status" value="2"/>
</dbReference>
<dbReference type="InParanoid" id="A0A0D1DSG1"/>
<dbReference type="PANTHER" id="PTHR12150:SF13">
    <property type="entry name" value="METHYLTRANSFERASE C9ORF114-RELATED"/>
    <property type="match status" value="1"/>
</dbReference>
<dbReference type="InterPro" id="IPR029026">
    <property type="entry name" value="tRNA_m1G_MTases_N"/>
</dbReference>
<feature type="compositionally biased region" description="Basic residues" evidence="2">
    <location>
        <begin position="20"/>
        <end position="32"/>
    </location>
</feature>
<dbReference type="SUPFAM" id="SSF50249">
    <property type="entry name" value="Nucleic acid-binding proteins"/>
    <property type="match status" value="1"/>
</dbReference>
<feature type="region of interest" description="Disordered" evidence="2">
    <location>
        <begin position="72"/>
        <end position="109"/>
    </location>
</feature>
<dbReference type="CDD" id="cd18086">
    <property type="entry name" value="HsC9orf114-like"/>
    <property type="match status" value="1"/>
</dbReference>
<dbReference type="PANTHER" id="PTHR12150">
    <property type="entry name" value="CLASS IV SAM-BINDING METHYLTRANSFERASE-RELATED"/>
    <property type="match status" value="1"/>
</dbReference>
<feature type="compositionally biased region" description="Basic residues" evidence="2">
    <location>
        <begin position="180"/>
        <end position="193"/>
    </location>
</feature>
<gene>
    <name evidence="3" type="ORF">UMAG_04860</name>
</gene>
<dbReference type="EMBL" id="CM003156">
    <property type="protein sequence ID" value="KIS66801.1"/>
    <property type="molecule type" value="Genomic_DNA"/>
</dbReference>
<sequence>MTADAIASTSAAGVANAPGARKRTRKRTRKSKSNSAHDSHMDAGDSSDDQQTVAAAVEVPLSATTVATTSATAQPALRATKPSVSSTTPRTSSISKSTGLTQLNPHKPSFITRATTTGGRKFTISVAIPGSIVLNAQSPELQSRLAAHIARTCAIFNVDEIVVFDEGQVRTEAGADLYQHKHNQQNRGTKRRFNQPQGNPNADEQEESTEQRDARAEAEGARGFDPHTFLARVLQYLETPQYLRKALFPMHRDLRLAGLMPPLDCPHHLRFEDQSEYREGVTVDPPHWARRGGQNSVYVNVGLRDVIEAKLPEGARVEAGTRVTVSMPMDAYGAGEIVSPREPVEQLGWYWGYSVRLANSLSAVLTGCPFAGGGYDLVIGTSERGVSLTDLTLATSNNTPVALASGETVQPMSEQFNHALLVFGGLSGLEVAVEQDAAIKLDRHTAKDLFDAWINVVENQGSRTVRTEEAIMIALARVTPLLHEVAERTRK</sequence>
<dbReference type="FunCoup" id="A0A0D1DSG1">
    <property type="interactions" value="452"/>
</dbReference>
<accession>A0A0D1DSG1</accession>
<dbReference type="SUPFAM" id="SSF75217">
    <property type="entry name" value="alpha/beta knot"/>
    <property type="match status" value="1"/>
</dbReference>
<dbReference type="InterPro" id="IPR012340">
    <property type="entry name" value="NA-bd_OB-fold"/>
</dbReference>
<evidence type="ECO:0000256" key="2">
    <source>
        <dbReference type="SAM" id="MobiDB-lite"/>
    </source>
</evidence>
<name>A0A0D1DSG1_MYCMD</name>
<protein>
    <recommendedName>
        <fullName evidence="5">DUF171-domain-containing protein</fullName>
    </recommendedName>
</protein>